<proteinExistence type="predicted"/>
<accession>A0A397UVG5</accession>
<gene>
    <name evidence="1" type="ORF">C2G38_1740898</name>
</gene>
<evidence type="ECO:0000313" key="2">
    <source>
        <dbReference type="Proteomes" id="UP000266673"/>
    </source>
</evidence>
<dbReference type="AlphaFoldDB" id="A0A397UVG5"/>
<protein>
    <submittedName>
        <fullName evidence="1">Uncharacterized protein</fullName>
    </submittedName>
</protein>
<reference evidence="1 2" key="1">
    <citation type="submission" date="2018-06" db="EMBL/GenBank/DDBJ databases">
        <title>Comparative genomics reveals the genomic features of Rhizophagus irregularis, R. cerebriforme, R. diaphanum and Gigaspora rosea, and their symbiotic lifestyle signature.</title>
        <authorList>
            <person name="Morin E."/>
            <person name="San Clemente H."/>
            <person name="Chen E.C.H."/>
            <person name="De La Providencia I."/>
            <person name="Hainaut M."/>
            <person name="Kuo A."/>
            <person name="Kohler A."/>
            <person name="Murat C."/>
            <person name="Tang N."/>
            <person name="Roy S."/>
            <person name="Loubradou J."/>
            <person name="Henrissat B."/>
            <person name="Grigoriev I.V."/>
            <person name="Corradi N."/>
            <person name="Roux C."/>
            <person name="Martin F.M."/>
        </authorList>
    </citation>
    <scope>NUCLEOTIDE SEQUENCE [LARGE SCALE GENOMIC DNA]</scope>
    <source>
        <strain evidence="1 2">DAOM 194757</strain>
    </source>
</reference>
<dbReference type="OrthoDB" id="2306559at2759"/>
<evidence type="ECO:0000313" key="1">
    <source>
        <dbReference type="EMBL" id="RIB13358.1"/>
    </source>
</evidence>
<name>A0A397UVG5_9GLOM</name>
<dbReference type="Proteomes" id="UP000266673">
    <property type="component" value="Unassembled WGS sequence"/>
</dbReference>
<organism evidence="1 2">
    <name type="scientific">Gigaspora rosea</name>
    <dbReference type="NCBI Taxonomy" id="44941"/>
    <lineage>
        <taxon>Eukaryota</taxon>
        <taxon>Fungi</taxon>
        <taxon>Fungi incertae sedis</taxon>
        <taxon>Mucoromycota</taxon>
        <taxon>Glomeromycotina</taxon>
        <taxon>Glomeromycetes</taxon>
        <taxon>Diversisporales</taxon>
        <taxon>Gigasporaceae</taxon>
        <taxon>Gigaspora</taxon>
    </lineage>
</organism>
<keyword evidence="2" id="KW-1185">Reference proteome</keyword>
<comment type="caution">
    <text evidence="1">The sequence shown here is derived from an EMBL/GenBank/DDBJ whole genome shotgun (WGS) entry which is preliminary data.</text>
</comment>
<dbReference type="EMBL" id="QKWP01000930">
    <property type="protein sequence ID" value="RIB13358.1"/>
    <property type="molecule type" value="Genomic_DNA"/>
</dbReference>
<sequence>MNQTLVHINLKRFNLNQILVQVNLNNLDDEVFGCFKRVIVTLTAYPHLVKFLHFDIQSTGQKSGFYNTIF</sequence>